<dbReference type="PRINTS" id="PR00778">
    <property type="entry name" value="HTHARSR"/>
</dbReference>
<evidence type="ECO:0000259" key="4">
    <source>
        <dbReference type="PROSITE" id="PS50987"/>
    </source>
</evidence>
<dbReference type="Gene3D" id="1.10.10.10">
    <property type="entry name" value="Winged helix-like DNA-binding domain superfamily/Winged helix DNA-binding domain"/>
    <property type="match status" value="1"/>
</dbReference>
<dbReference type="Pfam" id="PF12840">
    <property type="entry name" value="HTH_20"/>
    <property type="match status" value="1"/>
</dbReference>
<dbReference type="InterPro" id="IPR051011">
    <property type="entry name" value="Metal_resp_trans_reg"/>
</dbReference>
<keyword evidence="2" id="KW-0238">DNA-binding</keyword>
<dbReference type="Proteomes" id="UP000006158">
    <property type="component" value="Chromosome"/>
</dbReference>
<dbReference type="InterPro" id="IPR001845">
    <property type="entry name" value="HTH_ArsR_DNA-bd_dom"/>
</dbReference>
<dbReference type="InterPro" id="IPR036390">
    <property type="entry name" value="WH_DNA-bd_sf"/>
</dbReference>
<dbReference type="GO" id="GO:0003700">
    <property type="term" value="F:DNA-binding transcription factor activity"/>
    <property type="evidence" value="ECO:0007669"/>
    <property type="project" value="InterPro"/>
</dbReference>
<dbReference type="SUPFAM" id="SSF46785">
    <property type="entry name" value="Winged helix' DNA-binding domain"/>
    <property type="match status" value="1"/>
</dbReference>
<evidence type="ECO:0000256" key="2">
    <source>
        <dbReference type="ARBA" id="ARBA00023125"/>
    </source>
</evidence>
<dbReference type="EMBL" id="CP001663">
    <property type="protein sequence ID" value="AFP42708.1"/>
    <property type="molecule type" value="Genomic_DNA"/>
</dbReference>
<dbReference type="KEGG" id="msg:MSMEI_6282"/>
<dbReference type="SMART" id="SM00418">
    <property type="entry name" value="HTH_ARSR"/>
    <property type="match status" value="1"/>
</dbReference>
<dbReference type="CDD" id="cd00090">
    <property type="entry name" value="HTH_ARSR"/>
    <property type="match status" value="1"/>
</dbReference>
<dbReference type="PATRIC" id="fig|246196.56.peg.6405"/>
<proteinExistence type="predicted"/>
<dbReference type="InterPro" id="IPR036388">
    <property type="entry name" value="WH-like_DNA-bd_sf"/>
</dbReference>
<reference evidence="5 6" key="2">
    <citation type="journal article" date="2009" name="Genome Res.">
        <title>Ortho-proteogenomics: multiple proteomes investigation through orthology and a new MS-based protocol.</title>
        <authorList>
            <person name="Gallien S."/>
            <person name="Perrodou E."/>
            <person name="Carapito C."/>
            <person name="Deshayes C."/>
            <person name="Reyrat J.M."/>
            <person name="Van Dorsselaer A."/>
            <person name="Poch O."/>
            <person name="Schaeffer C."/>
            <person name="Lecompte O."/>
        </authorList>
    </citation>
    <scope>NUCLEOTIDE SEQUENCE [LARGE SCALE GENOMIC DNA]</scope>
    <source>
        <strain evidence="6">ATCC 700084 / mc(2)155</strain>
    </source>
</reference>
<evidence type="ECO:0000256" key="1">
    <source>
        <dbReference type="ARBA" id="ARBA00023015"/>
    </source>
</evidence>
<name>I7FUW6_MYCS2</name>
<organism evidence="5 6">
    <name type="scientific">Mycolicibacterium smegmatis (strain ATCC 700084 / mc(2)155)</name>
    <name type="common">Mycobacterium smegmatis</name>
    <dbReference type="NCBI Taxonomy" id="246196"/>
    <lineage>
        <taxon>Bacteria</taxon>
        <taxon>Bacillati</taxon>
        <taxon>Actinomycetota</taxon>
        <taxon>Actinomycetes</taxon>
        <taxon>Mycobacteriales</taxon>
        <taxon>Mycobacteriaceae</taxon>
        <taxon>Mycolicibacterium</taxon>
    </lineage>
</organism>
<sequence>MRICSIHQVIRTVVPHNFLGSPEQPLYEIKANLFKALAHPARIRILEILSASSEPTPVSAILAETEIEPTLLSQHLAVLKRHHVVSGKRTGNAVFYELAHPKISELLVIARTFLADTLGAQRDQLAAMRSLPPIGKKPAGKKK</sequence>
<dbReference type="PROSITE" id="PS50987">
    <property type="entry name" value="HTH_ARSR_2"/>
    <property type="match status" value="1"/>
</dbReference>
<evidence type="ECO:0000256" key="3">
    <source>
        <dbReference type="ARBA" id="ARBA00023163"/>
    </source>
</evidence>
<reference evidence="5 6" key="1">
    <citation type="journal article" date="2007" name="Genome Biol.">
        <title>Interrupted coding sequences in Mycobacterium smegmatis: authentic mutations or sequencing errors?</title>
        <authorList>
            <person name="Deshayes C."/>
            <person name="Perrodou E."/>
            <person name="Gallien S."/>
            <person name="Euphrasie D."/>
            <person name="Schaeffer C."/>
            <person name="Van-Dorsselaer A."/>
            <person name="Poch O."/>
            <person name="Lecompte O."/>
            <person name="Reyrat J.M."/>
        </authorList>
    </citation>
    <scope>NUCLEOTIDE SEQUENCE [LARGE SCALE GENOMIC DNA]</scope>
    <source>
        <strain evidence="6">ATCC 700084 / mc(2)155</strain>
    </source>
</reference>
<keyword evidence="1" id="KW-0805">Transcription regulation</keyword>
<dbReference type="AlphaFoldDB" id="I7FUW6"/>
<dbReference type="PANTHER" id="PTHR43132:SF2">
    <property type="entry name" value="ARSENICAL RESISTANCE OPERON REPRESSOR ARSR-RELATED"/>
    <property type="match status" value="1"/>
</dbReference>
<keyword evidence="3" id="KW-0804">Transcription</keyword>
<gene>
    <name evidence="5" type="ordered locus">MSMEI_6282</name>
</gene>
<feature type="domain" description="HTH arsR-type" evidence="4">
    <location>
        <begin position="22"/>
        <end position="118"/>
    </location>
</feature>
<protein>
    <submittedName>
        <fullName evidence="5">Transcriptional regulator, ArsR family</fullName>
    </submittedName>
</protein>
<accession>I7FUW6</accession>
<dbReference type="GO" id="GO:0003677">
    <property type="term" value="F:DNA binding"/>
    <property type="evidence" value="ECO:0007669"/>
    <property type="project" value="UniProtKB-KW"/>
</dbReference>
<evidence type="ECO:0000313" key="6">
    <source>
        <dbReference type="Proteomes" id="UP000006158"/>
    </source>
</evidence>
<dbReference type="NCBIfam" id="NF033788">
    <property type="entry name" value="HTH_metalloreg"/>
    <property type="match status" value="1"/>
</dbReference>
<dbReference type="InterPro" id="IPR011991">
    <property type="entry name" value="ArsR-like_HTH"/>
</dbReference>
<dbReference type="PANTHER" id="PTHR43132">
    <property type="entry name" value="ARSENICAL RESISTANCE OPERON REPRESSOR ARSR-RELATED"/>
    <property type="match status" value="1"/>
</dbReference>
<evidence type="ECO:0000313" key="5">
    <source>
        <dbReference type="EMBL" id="AFP42708.1"/>
    </source>
</evidence>